<feature type="transmembrane region" description="Helical" evidence="1">
    <location>
        <begin position="59"/>
        <end position="78"/>
    </location>
</feature>
<dbReference type="PANTHER" id="PTHR40031">
    <property type="entry name" value="HYPOTHETICAL MEMBRANE SPANNING PROTEIN"/>
    <property type="match status" value="1"/>
</dbReference>
<comment type="caution">
    <text evidence="2">The sequence shown here is derived from an EMBL/GenBank/DDBJ whole genome shotgun (WGS) entry which is preliminary data.</text>
</comment>
<protein>
    <submittedName>
        <fullName evidence="2">Metal-dependent hydrolase</fullName>
    </submittedName>
</protein>
<dbReference type="PANTHER" id="PTHR40031:SF1">
    <property type="entry name" value="MEMBRANE-BOUND METAL-DEPENDENT HYDROLASE"/>
    <property type="match status" value="1"/>
</dbReference>
<evidence type="ECO:0000256" key="1">
    <source>
        <dbReference type="SAM" id="Phobius"/>
    </source>
</evidence>
<reference evidence="3" key="1">
    <citation type="submission" date="2019-08" db="EMBL/GenBank/DDBJ databases">
        <title>Seonamhaeicola sediminis sp. nov., isolated from marine sediment.</title>
        <authorList>
            <person name="Cao W.R."/>
        </authorList>
    </citation>
    <scope>NUCLEOTIDE SEQUENCE [LARGE SCALE GENOMIC DNA]</scope>
    <source>
        <strain evidence="3">Gy8</strain>
    </source>
</reference>
<dbReference type="AlphaFoldDB" id="A0A5C7AVB0"/>
<dbReference type="EMBL" id="VOSC01000019">
    <property type="protein sequence ID" value="TXE11593.1"/>
    <property type="molecule type" value="Genomic_DNA"/>
</dbReference>
<name>A0A5C7AVB0_9FLAO</name>
<dbReference type="GO" id="GO:0016787">
    <property type="term" value="F:hydrolase activity"/>
    <property type="evidence" value="ECO:0007669"/>
    <property type="project" value="UniProtKB-KW"/>
</dbReference>
<sequence length="333" mass="38239">MDSLTQIVLGAAVGEAVLGKKIGNKALFYGAIGGTIPDLDVLIGNFTDTITAIELHRGFSHSIVFCVLMAPVLGWLVNSIERKHNLGWQPWAKLFFWCLFTHPLLDAFTTWGTQLFWPFKTKLAFNTIFVIDPLYTLPFLTCCIGLMFCKRNSKLRKRLNTIGLTLSTNYLLVALVLKFVAHEKIEDELNKQGIAYTAISTRPAPLNTVLWNANIDTDDNYLITDYSFFDSQPLTFKKYPKNRQLSIAITKHLNVQRLITISEGWYIIEQKKEQWYFNDLRFGLIPKKDGTSFFTFSYLLKEKDDNIYATEVPKTKRDARFLIAKLWKRIKGN</sequence>
<dbReference type="InterPro" id="IPR007404">
    <property type="entry name" value="YdjM-like"/>
</dbReference>
<accession>A0A5C7AVB0</accession>
<feature type="transmembrane region" description="Helical" evidence="1">
    <location>
        <begin position="123"/>
        <end position="149"/>
    </location>
</feature>
<keyword evidence="2" id="KW-0378">Hydrolase</keyword>
<keyword evidence="1" id="KW-0812">Transmembrane</keyword>
<keyword evidence="1" id="KW-1133">Transmembrane helix</keyword>
<evidence type="ECO:0000313" key="2">
    <source>
        <dbReference type="EMBL" id="TXE11593.1"/>
    </source>
</evidence>
<gene>
    <name evidence="2" type="ORF">FUA26_05870</name>
</gene>
<dbReference type="RefSeq" id="WP_147132926.1">
    <property type="nucleotide sequence ID" value="NZ_VOSC01000019.1"/>
</dbReference>
<dbReference type="Pfam" id="PF04307">
    <property type="entry name" value="YdjM"/>
    <property type="match status" value="1"/>
</dbReference>
<keyword evidence="1" id="KW-0472">Membrane</keyword>
<organism evidence="2 3">
    <name type="scientific">Seonamhaeicola algicola</name>
    <dbReference type="NCBI Taxonomy" id="1719036"/>
    <lineage>
        <taxon>Bacteria</taxon>
        <taxon>Pseudomonadati</taxon>
        <taxon>Bacteroidota</taxon>
        <taxon>Flavobacteriia</taxon>
        <taxon>Flavobacteriales</taxon>
        <taxon>Flavobacteriaceae</taxon>
    </lineage>
</organism>
<dbReference type="Proteomes" id="UP000321790">
    <property type="component" value="Unassembled WGS sequence"/>
</dbReference>
<dbReference type="OrthoDB" id="9781927at2"/>
<proteinExistence type="predicted"/>
<keyword evidence="3" id="KW-1185">Reference proteome</keyword>
<evidence type="ECO:0000313" key="3">
    <source>
        <dbReference type="Proteomes" id="UP000321790"/>
    </source>
</evidence>
<dbReference type="InterPro" id="IPR053170">
    <property type="entry name" value="Transcription_regulator"/>
</dbReference>
<feature type="transmembrane region" description="Helical" evidence="1">
    <location>
        <begin position="90"/>
        <end position="111"/>
    </location>
</feature>